<accession>A0A7X0MK89</accession>
<protein>
    <submittedName>
        <fullName evidence="2">Opacity protein-like surface antigen</fullName>
    </submittedName>
</protein>
<evidence type="ECO:0000313" key="2">
    <source>
        <dbReference type="EMBL" id="MBB6500435.1"/>
    </source>
</evidence>
<organism evidence="2 3">
    <name type="scientific">Pedobacter cryoconitis</name>
    <dbReference type="NCBI Taxonomy" id="188932"/>
    <lineage>
        <taxon>Bacteria</taxon>
        <taxon>Pseudomonadati</taxon>
        <taxon>Bacteroidota</taxon>
        <taxon>Sphingobacteriia</taxon>
        <taxon>Sphingobacteriales</taxon>
        <taxon>Sphingobacteriaceae</taxon>
        <taxon>Pedobacter</taxon>
    </lineage>
</organism>
<dbReference type="RefSeq" id="WP_184625234.1">
    <property type="nucleotide sequence ID" value="NZ_JACHCC010000006.1"/>
</dbReference>
<reference evidence="2 3" key="1">
    <citation type="submission" date="2020-08" db="EMBL/GenBank/DDBJ databases">
        <title>Genomic Encyclopedia of Type Strains, Phase IV (KMG-V): Genome sequencing to study the core and pangenomes of soil and plant-associated prokaryotes.</title>
        <authorList>
            <person name="Whitman W."/>
        </authorList>
    </citation>
    <scope>NUCLEOTIDE SEQUENCE [LARGE SCALE GENOMIC DNA]</scope>
    <source>
        <strain evidence="2 3">M2T3</strain>
    </source>
</reference>
<dbReference type="Gene3D" id="2.40.160.20">
    <property type="match status" value="1"/>
</dbReference>
<dbReference type="InterPro" id="IPR011250">
    <property type="entry name" value="OMP/PagP_B-barrel"/>
</dbReference>
<dbReference type="Proteomes" id="UP000521017">
    <property type="component" value="Unassembled WGS sequence"/>
</dbReference>
<proteinExistence type="predicted"/>
<dbReference type="SUPFAM" id="SSF56925">
    <property type="entry name" value="OMPA-like"/>
    <property type="match status" value="1"/>
</dbReference>
<name>A0A7X0MK89_9SPHI</name>
<feature type="chain" id="PRO_5031468657" evidence="1">
    <location>
        <begin position="19"/>
        <end position="415"/>
    </location>
</feature>
<dbReference type="AlphaFoldDB" id="A0A7X0MK89"/>
<feature type="signal peptide" evidence="1">
    <location>
        <begin position="1"/>
        <end position="18"/>
    </location>
</feature>
<evidence type="ECO:0000256" key="1">
    <source>
        <dbReference type="SAM" id="SignalP"/>
    </source>
</evidence>
<keyword evidence="1" id="KW-0732">Signal</keyword>
<dbReference type="EMBL" id="JACHCC010000006">
    <property type="protein sequence ID" value="MBB6500435.1"/>
    <property type="molecule type" value="Genomic_DNA"/>
</dbReference>
<comment type="caution">
    <text evidence="2">The sequence shown here is derived from an EMBL/GenBank/DDBJ whole genome shotgun (WGS) entry which is preliminary data.</text>
</comment>
<gene>
    <name evidence="2" type="ORF">HDF25_002583</name>
</gene>
<sequence length="415" mass="46945">MKRSLLLLLSGIPVFCFAQSNFQKGYVVTNNKDTIAGYIDFVEQTKNPVSITFKTALESQTQTFNTANCSAFSINEMEAYQRFDVEVSMSKMDLANLSVGPDKTIEKRDVFLKVLQAGKNITLFSYTDKIKKRFYLLEKDSATPYELVSGIYLKAANDNMMMEDIEFRRQLSLVMNKFEVGTETDRNKLAFLGYDEPSLIKIAARINEQKVAKSKYNSTRFFVGIGMNANKGYYKGTHNFASPDAHNKSSYTPYLSVGIDAFANPAIRKLIYRLELSLSTSRNEVSTITEGKYGESATHQFNQVTVSMIPQMIYNIYNRDHLKVFLGGGVGLNLSGYTTNKEIDKSFFRQETSVEENKTELEKLNFSLPLTAGIVLHKKIEILAGYTFSSAISNYQTFSVNIQRYKIGVNYLFGK</sequence>
<evidence type="ECO:0000313" key="3">
    <source>
        <dbReference type="Proteomes" id="UP000521017"/>
    </source>
</evidence>